<name>A0A915DV93_9BILA</name>
<comment type="similarity">
    <text evidence="1">Belongs to the protein-tyrosine phosphatase family. Non-receptor class dual specificity subfamily.</text>
</comment>
<keyword evidence="4" id="KW-0904">Protein phosphatase</keyword>
<dbReference type="GO" id="GO:0005634">
    <property type="term" value="C:nucleus"/>
    <property type="evidence" value="ECO:0007669"/>
    <property type="project" value="TreeGrafter"/>
</dbReference>
<evidence type="ECO:0000313" key="9">
    <source>
        <dbReference type="Proteomes" id="UP000887574"/>
    </source>
</evidence>
<dbReference type="GO" id="GO:0004725">
    <property type="term" value="F:protein tyrosine phosphatase activity"/>
    <property type="evidence" value="ECO:0007669"/>
    <property type="project" value="UniProtKB-EC"/>
</dbReference>
<feature type="domain" description="Tyrosine-protein phosphatase" evidence="7">
    <location>
        <begin position="1"/>
        <end position="124"/>
    </location>
</feature>
<dbReference type="PROSITE" id="PS50056">
    <property type="entry name" value="TYR_PHOSPHATASE_2"/>
    <property type="match status" value="1"/>
</dbReference>
<evidence type="ECO:0000256" key="1">
    <source>
        <dbReference type="ARBA" id="ARBA00008601"/>
    </source>
</evidence>
<proteinExistence type="inferred from homology"/>
<dbReference type="SUPFAM" id="SSF52799">
    <property type="entry name" value="(Phosphotyrosine protein) phosphatases II"/>
    <property type="match status" value="1"/>
</dbReference>
<evidence type="ECO:0000256" key="2">
    <source>
        <dbReference type="ARBA" id="ARBA00013064"/>
    </source>
</evidence>
<dbReference type="CDD" id="cd14498">
    <property type="entry name" value="DSP"/>
    <property type="match status" value="1"/>
</dbReference>
<dbReference type="Proteomes" id="UP000887574">
    <property type="component" value="Unplaced"/>
</dbReference>
<dbReference type="Gene3D" id="3.90.190.10">
    <property type="entry name" value="Protein tyrosine phosphatase superfamily"/>
    <property type="match status" value="1"/>
</dbReference>
<dbReference type="InterPro" id="IPR016278">
    <property type="entry name" value="DUSP12"/>
</dbReference>
<dbReference type="InterPro" id="IPR020422">
    <property type="entry name" value="TYR_PHOSPHATASE_DUAL_dom"/>
</dbReference>
<evidence type="ECO:0000256" key="6">
    <source>
        <dbReference type="SAM" id="MobiDB-lite"/>
    </source>
</evidence>
<protein>
    <recommendedName>
        <fullName evidence="2">protein-tyrosine-phosphatase</fullName>
        <ecNumber evidence="2">3.1.3.48</ecNumber>
    </recommendedName>
</protein>
<feature type="domain" description="Tyrosine specific protein phosphatases" evidence="8">
    <location>
        <begin position="48"/>
        <end position="103"/>
    </location>
</feature>
<evidence type="ECO:0000256" key="5">
    <source>
        <dbReference type="PIRSR" id="PIRSR000941-50"/>
    </source>
</evidence>
<dbReference type="Pfam" id="PF00782">
    <property type="entry name" value="DSPc"/>
    <property type="match status" value="1"/>
</dbReference>
<sequence>MQELNIRKVLTCSAMPIRKNDQLSAVDYKFVFMMDMVSQDILGNGLLEECLRYIASSVREGNNVLVHCEVGVSRSVTVVAAYVMRHFEWSAEKALMFIQKARPIACPNQSFIQQLSIFEQMGYRADSRALTQSQLYRNYCADTGNIPAIGNMQSTKPSSSASTSRNLPTINTAHPAASQLPMEDPEQMAQQSFRCRKCRQQLFYDLHIMHHTKGGFNQAKQPYSADSFCDFEYLLMPMKWMSTAEFQGKVSSNTNGKINCPKCGEKLGQYIWGGRVCLGNGDGKQCGAFVAPWIHIQKCKVDMSRIGA</sequence>
<evidence type="ECO:0000259" key="8">
    <source>
        <dbReference type="PROSITE" id="PS50056"/>
    </source>
</evidence>
<dbReference type="GO" id="GO:0008138">
    <property type="term" value="F:protein tyrosine/serine/threonine phosphatase activity"/>
    <property type="evidence" value="ECO:0007669"/>
    <property type="project" value="InterPro"/>
</dbReference>
<dbReference type="PROSITE" id="PS50054">
    <property type="entry name" value="TYR_PHOSPHATASE_DUAL"/>
    <property type="match status" value="1"/>
</dbReference>
<dbReference type="EC" id="3.1.3.48" evidence="2"/>
<dbReference type="InterPro" id="IPR000340">
    <property type="entry name" value="Dual-sp_phosphatase_cat-dom"/>
</dbReference>
<feature type="active site" description="Phosphocysteine intermediate" evidence="5">
    <location>
        <position position="68"/>
    </location>
</feature>
<reference evidence="10" key="1">
    <citation type="submission" date="2022-11" db="UniProtKB">
        <authorList>
            <consortium name="WormBaseParasite"/>
        </authorList>
    </citation>
    <scope>IDENTIFICATION</scope>
</reference>
<feature type="compositionally biased region" description="Low complexity" evidence="6">
    <location>
        <begin position="154"/>
        <end position="164"/>
    </location>
</feature>
<dbReference type="SMART" id="SM00195">
    <property type="entry name" value="DSPc"/>
    <property type="match status" value="1"/>
</dbReference>
<dbReference type="PANTHER" id="PTHR45848:SF4">
    <property type="entry name" value="DUAL SPECIFICITY PROTEIN PHOSPHATASE 12"/>
    <property type="match status" value="1"/>
</dbReference>
<dbReference type="InterPro" id="IPR029021">
    <property type="entry name" value="Prot-tyrosine_phosphatase-like"/>
</dbReference>
<dbReference type="AlphaFoldDB" id="A0A915DV93"/>
<keyword evidence="3" id="KW-0378">Hydrolase</keyword>
<organism evidence="9 10">
    <name type="scientific">Ditylenchus dipsaci</name>
    <dbReference type="NCBI Taxonomy" id="166011"/>
    <lineage>
        <taxon>Eukaryota</taxon>
        <taxon>Metazoa</taxon>
        <taxon>Ecdysozoa</taxon>
        <taxon>Nematoda</taxon>
        <taxon>Chromadorea</taxon>
        <taxon>Rhabditida</taxon>
        <taxon>Tylenchina</taxon>
        <taxon>Tylenchomorpha</taxon>
        <taxon>Sphaerularioidea</taxon>
        <taxon>Anguinidae</taxon>
        <taxon>Anguininae</taxon>
        <taxon>Ditylenchus</taxon>
    </lineage>
</organism>
<dbReference type="InterPro" id="IPR000387">
    <property type="entry name" value="Tyr_Pase_dom"/>
</dbReference>
<dbReference type="PANTHER" id="PTHR45848">
    <property type="entry name" value="DUAL SPECIFICITY PROTEIN PHOSPHATASE 12 FAMILY MEMBER"/>
    <property type="match status" value="1"/>
</dbReference>
<accession>A0A915DV93</accession>
<evidence type="ECO:0000256" key="4">
    <source>
        <dbReference type="ARBA" id="ARBA00022912"/>
    </source>
</evidence>
<keyword evidence="9" id="KW-1185">Reference proteome</keyword>
<evidence type="ECO:0000259" key="7">
    <source>
        <dbReference type="PROSITE" id="PS50054"/>
    </source>
</evidence>
<evidence type="ECO:0000313" key="10">
    <source>
        <dbReference type="WBParaSite" id="jg23152.2"/>
    </source>
</evidence>
<evidence type="ECO:0000256" key="3">
    <source>
        <dbReference type="ARBA" id="ARBA00022801"/>
    </source>
</evidence>
<feature type="region of interest" description="Disordered" evidence="6">
    <location>
        <begin position="150"/>
        <end position="185"/>
    </location>
</feature>
<dbReference type="WBParaSite" id="jg23152.2">
    <property type="protein sequence ID" value="jg23152.2"/>
    <property type="gene ID" value="jg23152"/>
</dbReference>
<dbReference type="PIRSF" id="PIRSF000941">
    <property type="entry name" value="DUSP12"/>
    <property type="match status" value="1"/>
</dbReference>